<reference evidence="4" key="1">
    <citation type="submission" date="2020-06" db="EMBL/GenBank/DDBJ databases">
        <title>WGS assembly of Ceratodon purpureus strain R40.</title>
        <authorList>
            <person name="Carey S.B."/>
            <person name="Jenkins J."/>
            <person name="Shu S."/>
            <person name="Lovell J.T."/>
            <person name="Sreedasyam A."/>
            <person name="Maumus F."/>
            <person name="Tiley G.P."/>
            <person name="Fernandez-Pozo N."/>
            <person name="Barry K."/>
            <person name="Chen C."/>
            <person name="Wang M."/>
            <person name="Lipzen A."/>
            <person name="Daum C."/>
            <person name="Saski C.A."/>
            <person name="Payton A.C."/>
            <person name="Mcbreen J.C."/>
            <person name="Conrad R.E."/>
            <person name="Kollar L.M."/>
            <person name="Olsson S."/>
            <person name="Huttunen S."/>
            <person name="Landis J.B."/>
            <person name="Wickett N.J."/>
            <person name="Johnson M.G."/>
            <person name="Rensing S.A."/>
            <person name="Grimwood J."/>
            <person name="Schmutz J."/>
            <person name="Mcdaniel S.F."/>
        </authorList>
    </citation>
    <scope>NUCLEOTIDE SEQUENCE</scope>
    <source>
        <strain evidence="4">R40</strain>
    </source>
</reference>
<dbReference type="GO" id="GO:0009696">
    <property type="term" value="P:salicylic acid metabolic process"/>
    <property type="evidence" value="ECO:0007669"/>
    <property type="project" value="TreeGrafter"/>
</dbReference>
<feature type="compositionally biased region" description="Polar residues" evidence="2">
    <location>
        <begin position="430"/>
        <end position="439"/>
    </location>
</feature>
<evidence type="ECO:0000259" key="3">
    <source>
        <dbReference type="Pfam" id="PF12697"/>
    </source>
</evidence>
<name>A0A8T0IF87_CERPU</name>
<dbReference type="GO" id="GO:0080031">
    <property type="term" value="F:methyl salicylate esterase activity"/>
    <property type="evidence" value="ECO:0007669"/>
    <property type="project" value="TreeGrafter"/>
</dbReference>
<evidence type="ECO:0000256" key="2">
    <source>
        <dbReference type="SAM" id="MobiDB-lite"/>
    </source>
</evidence>
<dbReference type="AlphaFoldDB" id="A0A8T0IF87"/>
<comment type="caution">
    <text evidence="4">The sequence shown here is derived from an EMBL/GenBank/DDBJ whole genome shotgun (WGS) entry which is preliminary data.</text>
</comment>
<dbReference type="GO" id="GO:0009694">
    <property type="term" value="P:jasmonic acid metabolic process"/>
    <property type="evidence" value="ECO:0007669"/>
    <property type="project" value="TreeGrafter"/>
</dbReference>
<feature type="domain" description="AB hydrolase-1" evidence="3">
    <location>
        <begin position="148"/>
        <end position="385"/>
    </location>
</feature>
<keyword evidence="5" id="KW-1185">Reference proteome</keyword>
<dbReference type="Pfam" id="PF12697">
    <property type="entry name" value="Abhydrolase_6"/>
    <property type="match status" value="1"/>
</dbReference>
<evidence type="ECO:0000256" key="1">
    <source>
        <dbReference type="ARBA" id="ARBA00022801"/>
    </source>
</evidence>
<dbReference type="Gene3D" id="3.40.50.1820">
    <property type="entry name" value="alpha/beta hydrolase"/>
    <property type="match status" value="1"/>
</dbReference>
<organism evidence="4 5">
    <name type="scientific">Ceratodon purpureus</name>
    <name type="common">Fire moss</name>
    <name type="synonym">Dicranum purpureum</name>
    <dbReference type="NCBI Taxonomy" id="3225"/>
    <lineage>
        <taxon>Eukaryota</taxon>
        <taxon>Viridiplantae</taxon>
        <taxon>Streptophyta</taxon>
        <taxon>Embryophyta</taxon>
        <taxon>Bryophyta</taxon>
        <taxon>Bryophytina</taxon>
        <taxon>Bryopsida</taxon>
        <taxon>Dicranidae</taxon>
        <taxon>Pseudoditrichales</taxon>
        <taxon>Ditrichaceae</taxon>
        <taxon>Ceratodon</taxon>
    </lineage>
</organism>
<dbReference type="OrthoDB" id="1263307at2759"/>
<dbReference type="PANTHER" id="PTHR10992">
    <property type="entry name" value="METHYLESTERASE FAMILY MEMBER"/>
    <property type="match status" value="1"/>
</dbReference>
<dbReference type="GO" id="GO:0080032">
    <property type="term" value="F:methyl jasmonate esterase activity"/>
    <property type="evidence" value="ECO:0007669"/>
    <property type="project" value="TreeGrafter"/>
</dbReference>
<dbReference type="GO" id="GO:0080030">
    <property type="term" value="F:methyl indole-3-acetate esterase activity"/>
    <property type="evidence" value="ECO:0007669"/>
    <property type="project" value="TreeGrafter"/>
</dbReference>
<dbReference type="FunFam" id="3.40.50.1820:FF:000025">
    <property type="entry name" value="putative methylesterase 11, chloroplastic"/>
    <property type="match status" value="1"/>
</dbReference>
<gene>
    <name evidence="4" type="ORF">KC19_4G270800</name>
</gene>
<evidence type="ECO:0000313" key="5">
    <source>
        <dbReference type="Proteomes" id="UP000822688"/>
    </source>
</evidence>
<sequence>MGNQMGCLWGGETRSKRRNKKGTVAGGLRKRGDWENGVIEQQALAMALQQQHKAQLRFERNLATRDPSIASVTPPRKSYHGRTNGDVNVMPPRKSYHGRTNGEGKAAEFKRSNSSRFRHIDDLLVDPRQLLNGSQDGFVKASIETKHFVLVHGGGLGAWCWYKSIALLEEAGLVATAIDLKGSGIDSTDPNQINSMAVYVKPLLDFLEHLGSDDKVILVAHNIGGACISYAMECFPSKVSKAIFVAAAMIHDGQRAFDVFVRQEKSEDDLMPKAQKFLYRNGTSSAPTAVELDRALVRDLFFNVSPAKDVALAMVSMRPIPFSPAMEKIALTSENYGSVRRFYVETAQDQALPLELQRNIIDQNPPEQVFTVKGSDHSPFFSKPQSLHKILIEIAMIAAKKEVLNCNTDDSTLQEMHKDHEDTTMPHVQAQASEVRLSS</sequence>
<keyword evidence="1" id="KW-0378">Hydrolase</keyword>
<accession>A0A8T0IF87</accession>
<proteinExistence type="predicted"/>
<dbReference type="InterPro" id="IPR045889">
    <property type="entry name" value="MES/HNL"/>
</dbReference>
<dbReference type="SUPFAM" id="SSF53474">
    <property type="entry name" value="alpha/beta-Hydrolases"/>
    <property type="match status" value="1"/>
</dbReference>
<dbReference type="InterPro" id="IPR000073">
    <property type="entry name" value="AB_hydrolase_1"/>
</dbReference>
<dbReference type="PANTHER" id="PTHR10992:SF872">
    <property type="entry name" value="METHYLESTERASE 11, CHLOROPLASTIC-RELATED"/>
    <property type="match status" value="1"/>
</dbReference>
<feature type="region of interest" description="Disordered" evidence="2">
    <location>
        <begin position="1"/>
        <end position="28"/>
    </location>
</feature>
<evidence type="ECO:0000313" key="4">
    <source>
        <dbReference type="EMBL" id="KAG0581675.1"/>
    </source>
</evidence>
<dbReference type="InterPro" id="IPR029058">
    <property type="entry name" value="AB_hydrolase_fold"/>
</dbReference>
<protein>
    <recommendedName>
        <fullName evidence="3">AB hydrolase-1 domain-containing protein</fullName>
    </recommendedName>
</protein>
<dbReference type="Proteomes" id="UP000822688">
    <property type="component" value="Chromosome 4"/>
</dbReference>
<feature type="region of interest" description="Disordered" evidence="2">
    <location>
        <begin position="68"/>
        <end position="104"/>
    </location>
</feature>
<dbReference type="EMBL" id="CM026424">
    <property type="protein sequence ID" value="KAG0581675.1"/>
    <property type="molecule type" value="Genomic_DNA"/>
</dbReference>
<feature type="region of interest" description="Disordered" evidence="2">
    <location>
        <begin position="416"/>
        <end position="439"/>
    </location>
</feature>